<keyword evidence="2" id="KW-1185">Reference proteome</keyword>
<sequence>MSRQAYPHRQKLGDMEGGDGMVAVVRGIRDAGLAVTLLDGTRQYTLLPNPVAQQKPQTQVHITHVDGPSQKCTASNTACSERIVVAHCDSAAQATDGHYASVYKMAHCNVTPTAPPVQLTEFPPQRAELCRGHGNFEVGGCGSGESYSPIRSSGTYRGGMTWTDRGSVCAPKPSHEPDAFANSLRRYPTVSPDRSEVVERLISYTQARNSSKIYQTRTQTSPTRLPEAHSNLMDRSPRASSRCQRSYEHEVNVRTRSKIDESPTRDGKPRKDCEGPDYRRPVFTKSYDVRYLKEVSRRFKDTLRLSSYPYNHPVCPTMKERYDHLPPVMKYLPQQTSTNSVNMETQAAVEMVTREASTIPRKEPSKRTVAVPLSPTASTALQDTEVKAAKAHDFSKEAFTQTPPNQEKDNEKKYHNVKYSCESIKEDNYKAVQTPVSLITLQRDERECVKVRSKSSEDIRDKRDYKEEEILELWEMYSSTLRVEKWREKLQRLAEKLKKPGAEEKLRKKIEKYLGRASSQSDLDEVRKEFKKNLPNDLIRKIKKYYSPEQTKLQSPIVVFRLEVEKDNLKFVLNKWFENINMKKKDFIERGIDKQDILNYLIRKLEPLIKKRFEYSNEYKNSFKNNILKVVEELPLGINGINKKHYLNSITESLVNELLEINCPLSRLNLNKEVGVDCHLGAIDSNFHPTENEIRNFVFEELNCFLDDTNIFLSRNKIDKLEKELTDTFIDFLNCLKTNLKEINRDVCKIFETICNLAEKQAKYFADIIIRDLLKTFRSNNCDRCVTEITKRFSAGTGPFYVYHAKSKQGKFNQSLEMNKLKPRDQDGYSYTKEVTDEIMDWYHNLPYGLHTSQDVSMNKQIIKDLAESIYDGIKSGQISNDVIDREVDSWIKKIDVKSNSANVQRLKNKINNIPLRESINKPGTSQLRTKLNEYEEIIDKWFDTVPLNTNQKIGFEHKRQELIKELAILIDKVKARNATLSSKVLEAKLLEDITDWMVKMPLYRRIDKKNERAKYANKLIPEVLNVKSKNDYSKSKITYPITRDKSSNKAIIEIEPSRKRAEDKQITSKVAGEIQTSNKKIGEKESTDTYLQNLRTQIDEWLSKLNLPHVDNKFKEVAVNELANDILDRHKYLKLNTTRRNAVDELEHLKYQIFKWINKVVGEENSETINHADDLMKRIKSIGQCSNNQIEEDKQTINIRHLSQPDNSQDKIPCIRPKTHDSLRQIISGTESTKDGDNQNLELSELLEGLTNAQLYDHYSDIVRKLCFSLPLDVSTPEKEASSLLARKLLYRNIWLQFNKLRQDPDVDNDYALFDFLMEELLDYHLDIMISPEKKDTVIPWKSKMLTTLISCLKNLHYNTDTPLTKQLLKGNKHRLAIKERYERQELETKDLFINSTIDSFLRDLNYKEDDPIIASIYRQRLTKTLEKFVAGTVHLGPFSKLKINDLLLICIPLLRNVPFPINDITNEEVEEAMIGQVVDAWYNDLQVPSQVPREIQLYQARKRAVLTNKLHQLQRIDIDNELEREMQHEISNYLDNNIIGLIPDERGNINYMTEDLVNRIKNRRKDNISYESFELRVPLHSSFIQQLPPIIEVAAEVHSCPRQPAQNLNFISEHVAPNPQFHILNHTLAEQHTVRNVPRPVPTSIPETIGNIIQNNSVCTSCTSSAVGKTEYINNSKFTNLLNRSAETDNRYVQQGNETNTLFNRNSDEVGYVNKSVKPLPRKGMNDHISILVQANIPDNGTDTLFNRNAGEVNRSIQHGNRSVQPLPRRVGERMQIREPKLVQAIVPSVAINDQINSRDASTRAMPQSDFTTSPGVQSRAASTRRVQDLNETDLEESEEEYECRCMERFRRRRRRLRCYDGYPRFPPMGPSCRFEDPNIVRPCFLDDFKCMADNLAVNSNCKRDVPGRVASLYRIPKFKFDTPFFNATYIDYNLKNRGRDKCFVSEFFFNKKSRNLLITIDCPNLNFESTRTYLEHRSFLEDSVYSYNINATYPLIRLTTVLPRAKDFDLCSVRTFAYVAELPKFYIDPNDPKTANYLTRDLKLLNIYERETFYWRANELARCYINSLICDFGCY</sequence>
<comment type="caution">
    <text evidence="1">The sequence shown here is derived from an EMBL/GenBank/DDBJ whole genome shotgun (WGS) entry which is preliminary data.</text>
</comment>
<gene>
    <name evidence="1" type="ORF">K1T71_014060</name>
</gene>
<dbReference type="Proteomes" id="UP000824533">
    <property type="component" value="Linkage Group LG28"/>
</dbReference>
<evidence type="ECO:0000313" key="1">
    <source>
        <dbReference type="EMBL" id="KAJ0170132.1"/>
    </source>
</evidence>
<dbReference type="EMBL" id="CM034414">
    <property type="protein sequence ID" value="KAJ0170132.1"/>
    <property type="molecule type" value="Genomic_DNA"/>
</dbReference>
<organism evidence="1 2">
    <name type="scientific">Dendrolimus kikuchii</name>
    <dbReference type="NCBI Taxonomy" id="765133"/>
    <lineage>
        <taxon>Eukaryota</taxon>
        <taxon>Metazoa</taxon>
        <taxon>Ecdysozoa</taxon>
        <taxon>Arthropoda</taxon>
        <taxon>Hexapoda</taxon>
        <taxon>Insecta</taxon>
        <taxon>Pterygota</taxon>
        <taxon>Neoptera</taxon>
        <taxon>Endopterygota</taxon>
        <taxon>Lepidoptera</taxon>
        <taxon>Glossata</taxon>
        <taxon>Ditrysia</taxon>
        <taxon>Bombycoidea</taxon>
        <taxon>Lasiocampidae</taxon>
        <taxon>Dendrolimus</taxon>
    </lineage>
</organism>
<reference evidence="1 2" key="1">
    <citation type="journal article" date="2021" name="Front. Genet.">
        <title>Chromosome-Level Genome Assembly Reveals Significant Gene Expansion in the Toll and IMD Signaling Pathways of Dendrolimus kikuchii.</title>
        <authorList>
            <person name="Zhou J."/>
            <person name="Wu P."/>
            <person name="Xiong Z."/>
            <person name="Liu N."/>
            <person name="Zhao N."/>
            <person name="Ji M."/>
            <person name="Qiu Y."/>
            <person name="Yang B."/>
        </authorList>
    </citation>
    <scope>NUCLEOTIDE SEQUENCE [LARGE SCALE GENOMIC DNA]</scope>
    <source>
        <strain evidence="1">Ann1</strain>
    </source>
</reference>
<name>A0ACC1CEX8_9NEOP</name>
<accession>A0ACC1CEX8</accession>
<evidence type="ECO:0000313" key="2">
    <source>
        <dbReference type="Proteomes" id="UP000824533"/>
    </source>
</evidence>
<protein>
    <submittedName>
        <fullName evidence="1">Uncharacterized protein</fullName>
    </submittedName>
</protein>
<proteinExistence type="predicted"/>